<comment type="caution">
    <text evidence="1">The sequence shown here is derived from an EMBL/GenBank/DDBJ whole genome shotgun (WGS) entry which is preliminary data.</text>
</comment>
<sequence>MEEGMHLQKTKGLGETVKSLKEVSEKDEKTMEEFLCSQNKSPEDFISTKIEESIQRNNPSRYCTTGLPTAEFPKFSGDGFDEWVYKCNKFFDLYKTSDDVKVKLASFHMDGKALRWHKKMEQSTVTWESYTQKMGLKFGHKIHGSGMEKKPRETDPIDPKRQRRRICKLEENNDEKISKPNERFGPIYCNDEASNLSLRDQAWQPLLKNSPDRAAATTEIYMSAMRKIEEEARATYDDGVVDHLPGPEFRWMMIKDGCFFLQLVLYVLGGAQQLGYPPDHAIFGQKTNYKDIKEWIEDKFFVGNQIPFAVLKELMKQSYFKNVIEKGKWEQPSDLCRTALYELLLLPAQEVPDSRKVFASRVNWLQQQQPSDLFHGLQSLLLGSNYEGREEEEEEEKDLEAQHDIDNKISWSATELRKVGIHFRRLNRANGSIGIIFTNSMWHCKAYPILYLPHFLVGDDTELMFQNLRRYEISQKLDQSKQEVSTYLLFMSELIHTPGDAKLIRSRGIIQGTFKHNLELPRILRGLHLDGSYNKNLRCVKLQILVLFSF</sequence>
<dbReference type="OrthoDB" id="906165at2759"/>
<proteinExistence type="predicted"/>
<dbReference type="EMBL" id="CACTIH010007571">
    <property type="protein sequence ID" value="CAA3015775.1"/>
    <property type="molecule type" value="Genomic_DNA"/>
</dbReference>
<name>A0A8S0UDT2_OLEEU</name>
<organism evidence="1 2">
    <name type="scientific">Olea europaea subsp. europaea</name>
    <dbReference type="NCBI Taxonomy" id="158383"/>
    <lineage>
        <taxon>Eukaryota</taxon>
        <taxon>Viridiplantae</taxon>
        <taxon>Streptophyta</taxon>
        <taxon>Embryophyta</taxon>
        <taxon>Tracheophyta</taxon>
        <taxon>Spermatophyta</taxon>
        <taxon>Magnoliopsida</taxon>
        <taxon>eudicotyledons</taxon>
        <taxon>Gunneridae</taxon>
        <taxon>Pentapetalae</taxon>
        <taxon>asterids</taxon>
        <taxon>lamiids</taxon>
        <taxon>Lamiales</taxon>
        <taxon>Oleaceae</taxon>
        <taxon>Oleeae</taxon>
        <taxon>Olea</taxon>
    </lineage>
</organism>
<dbReference type="Proteomes" id="UP000594638">
    <property type="component" value="Unassembled WGS sequence"/>
</dbReference>
<evidence type="ECO:0008006" key="3">
    <source>
        <dbReference type="Google" id="ProtNLM"/>
    </source>
</evidence>
<dbReference type="PANTHER" id="PTHR31549">
    <property type="entry name" value="PROTEIN, PUTATIVE (DUF247)-RELATED-RELATED"/>
    <property type="match status" value="1"/>
</dbReference>
<dbReference type="InterPro" id="IPR004158">
    <property type="entry name" value="DUF247_pln"/>
</dbReference>
<dbReference type="Gramene" id="OE9A112362T1">
    <property type="protein sequence ID" value="OE9A112362C1"/>
    <property type="gene ID" value="OE9A112362"/>
</dbReference>
<evidence type="ECO:0000313" key="2">
    <source>
        <dbReference type="Proteomes" id="UP000594638"/>
    </source>
</evidence>
<accession>A0A8S0UDT2</accession>
<keyword evidence="2" id="KW-1185">Reference proteome</keyword>
<gene>
    <name evidence="1" type="ORF">OLEA9_A112362</name>
</gene>
<dbReference type="Pfam" id="PF03140">
    <property type="entry name" value="DUF247"/>
    <property type="match status" value="1"/>
</dbReference>
<evidence type="ECO:0000313" key="1">
    <source>
        <dbReference type="EMBL" id="CAA3015775.1"/>
    </source>
</evidence>
<dbReference type="PANTHER" id="PTHR31549:SF88">
    <property type="entry name" value="DUF4220 DOMAIN-CONTAINING PROTEIN"/>
    <property type="match status" value="1"/>
</dbReference>
<reference evidence="1 2" key="1">
    <citation type="submission" date="2019-12" db="EMBL/GenBank/DDBJ databases">
        <authorList>
            <person name="Alioto T."/>
            <person name="Alioto T."/>
            <person name="Gomez Garrido J."/>
        </authorList>
    </citation>
    <scope>NUCLEOTIDE SEQUENCE [LARGE SCALE GENOMIC DNA]</scope>
</reference>
<protein>
    <recommendedName>
        <fullName evidence="3">Retrotransposon gag domain-containing protein</fullName>
    </recommendedName>
</protein>
<dbReference type="AlphaFoldDB" id="A0A8S0UDT2"/>